<protein>
    <submittedName>
        <fullName evidence="1">Uncharacterized protein</fullName>
    </submittedName>
</protein>
<accession>A0A6J5LED5</accession>
<reference evidence="1" key="1">
    <citation type="submission" date="2020-04" db="EMBL/GenBank/DDBJ databases">
        <authorList>
            <person name="Chiriac C."/>
            <person name="Salcher M."/>
            <person name="Ghai R."/>
            <person name="Kavagutti S V."/>
        </authorList>
    </citation>
    <scope>NUCLEOTIDE SEQUENCE</scope>
</reference>
<evidence type="ECO:0000313" key="1">
    <source>
        <dbReference type="EMBL" id="CAB4132405.1"/>
    </source>
</evidence>
<dbReference type="EMBL" id="LR796266">
    <property type="protein sequence ID" value="CAB4132405.1"/>
    <property type="molecule type" value="Genomic_DNA"/>
</dbReference>
<gene>
    <name evidence="1" type="ORF">UFOVP253_15</name>
</gene>
<organism evidence="1">
    <name type="scientific">uncultured Caudovirales phage</name>
    <dbReference type="NCBI Taxonomy" id="2100421"/>
    <lineage>
        <taxon>Viruses</taxon>
        <taxon>Duplodnaviria</taxon>
        <taxon>Heunggongvirae</taxon>
        <taxon>Uroviricota</taxon>
        <taxon>Caudoviricetes</taxon>
        <taxon>Peduoviridae</taxon>
        <taxon>Maltschvirus</taxon>
        <taxon>Maltschvirus maltsch</taxon>
    </lineage>
</organism>
<name>A0A6J5LED5_9CAUD</name>
<sequence length="87" mass="9845">MEIPEANVKRLNVHLTKLNNVNVLNVEATAYKLEEKLHDTHSFNFFCKVARNLPENVIWSEAEKALTKGRNPAAYFTVACSAIMAKQ</sequence>
<proteinExistence type="predicted"/>